<dbReference type="EMBL" id="RQFP01000014">
    <property type="protein sequence ID" value="TGK91859.1"/>
    <property type="molecule type" value="Genomic_DNA"/>
</dbReference>
<organism evidence="2 3">
    <name type="scientific">Leptospira brenneri</name>
    <dbReference type="NCBI Taxonomy" id="2023182"/>
    <lineage>
        <taxon>Bacteria</taxon>
        <taxon>Pseudomonadati</taxon>
        <taxon>Spirochaetota</taxon>
        <taxon>Spirochaetia</taxon>
        <taxon>Leptospirales</taxon>
        <taxon>Leptospiraceae</taxon>
        <taxon>Leptospira</taxon>
    </lineage>
</organism>
<protein>
    <submittedName>
        <fullName evidence="2">Long-chain fatty acid--CoA ligase</fullName>
    </submittedName>
</protein>
<dbReference type="Pfam" id="PF23562">
    <property type="entry name" value="AMP-binding_C_3"/>
    <property type="match status" value="1"/>
</dbReference>
<dbReference type="InterPro" id="IPR020845">
    <property type="entry name" value="AMP-binding_CS"/>
</dbReference>
<keyword evidence="2" id="KW-0436">Ligase</keyword>
<dbReference type="RefSeq" id="WP_100790703.1">
    <property type="nucleotide sequence ID" value="NZ_NPDQ01000004.1"/>
</dbReference>
<evidence type="ECO:0000313" key="3">
    <source>
        <dbReference type="Proteomes" id="UP000297891"/>
    </source>
</evidence>
<evidence type="ECO:0000313" key="2">
    <source>
        <dbReference type="EMBL" id="TGK91859.1"/>
    </source>
</evidence>
<proteinExistence type="predicted"/>
<keyword evidence="3" id="KW-1185">Reference proteome</keyword>
<dbReference type="InterPro" id="IPR000873">
    <property type="entry name" value="AMP-dep_synth/lig_dom"/>
</dbReference>
<dbReference type="PANTHER" id="PTHR43813">
    <property type="entry name" value="ACYL-ACTIVATING ENZYME 16, CHLOROPLASTIC-RELATED"/>
    <property type="match status" value="1"/>
</dbReference>
<dbReference type="InterPro" id="IPR042099">
    <property type="entry name" value="ANL_N_sf"/>
</dbReference>
<dbReference type="Proteomes" id="UP000297891">
    <property type="component" value="Unassembled WGS sequence"/>
</dbReference>
<dbReference type="OrthoDB" id="311554at2"/>
<dbReference type="PROSITE" id="PS00455">
    <property type="entry name" value="AMP_BINDING"/>
    <property type="match status" value="1"/>
</dbReference>
<dbReference type="GO" id="GO:0016874">
    <property type="term" value="F:ligase activity"/>
    <property type="evidence" value="ECO:0007669"/>
    <property type="project" value="UniProtKB-KW"/>
</dbReference>
<dbReference type="Pfam" id="PF00501">
    <property type="entry name" value="AMP-binding"/>
    <property type="match status" value="1"/>
</dbReference>
<dbReference type="AlphaFoldDB" id="A0A2M9Y1L6"/>
<evidence type="ECO:0000259" key="1">
    <source>
        <dbReference type="Pfam" id="PF00501"/>
    </source>
</evidence>
<comment type="caution">
    <text evidence="2">The sequence shown here is derived from an EMBL/GenBank/DDBJ whole genome shotgun (WGS) entry which is preliminary data.</text>
</comment>
<gene>
    <name evidence="2" type="ORF">EHQ30_16865</name>
</gene>
<feature type="domain" description="AMP-dependent synthetase/ligase" evidence="1">
    <location>
        <begin position="34"/>
        <end position="455"/>
    </location>
</feature>
<sequence length="624" mass="69902">MKNFTTLNDVFYYANKAYGSKEMFFGKDTQKNFKGRTFSDIFHQAENLALSLLQMGLQPGDKVGLMADNRTEWAIADIATLLNGAINVPRGSDSTPQEIEYILTHSESKYCFVEHEKLYDSLKPILSNTKVQKIIILDPSYQPKDSNSISIESLIRDGESLRKNLPSLELRSKQVKPDDLFTIIYTSGTTGMPKGVMLTHQNMVYNVVKVPPRVGLKSSDRTLSILPVWHIFERAIDYAIIAEGASIAYTNIRDLRDDFQKIKPSFMASAPRLWENLYLGIKQKLEKAPENKRKLFDFAYDICKKFKDGQDYLAGNKLLTKEESPFERAKNTTVSLASVLNLFLLAKVLDGLVFAKIREVLGGHLTGTISGGGALPSHVDEFFNVIGIPVYEGYGMTECAPIISVRSVGKVVQGSVGKWPEGTIVKVVNDQGESVPRGKMGVIHIKGPQVMKGYYKNTEATSKTVVDGWMNTGDLGFISFNDTLSVRGRVKDTIVLLGGENVEPVPIENLLLENALINQVIVVGQDQKSLTALIWPDKDRMAEAGLTVKDGEDLNQNKEVRLYFQNIVKKQISSENGFKSFEKLSDFRFLPKAMEVGDELTNLFKMKRNVIHDKYKDLIKSMYN</sequence>
<reference evidence="2" key="1">
    <citation type="journal article" date="2019" name="PLoS Negl. Trop. Dis.">
        <title>Revisiting the worldwide diversity of Leptospira species in the environment.</title>
        <authorList>
            <person name="Vincent A.T."/>
            <person name="Schiettekatte O."/>
            <person name="Bourhy P."/>
            <person name="Veyrier F.J."/>
            <person name="Picardeau M."/>
        </authorList>
    </citation>
    <scope>NUCLEOTIDE SEQUENCE [LARGE SCALE GENOMIC DNA]</scope>
    <source>
        <strain evidence="2">201800277</strain>
    </source>
</reference>
<accession>A0A2M9Y1L6</accession>
<dbReference type="Gene3D" id="3.40.50.12780">
    <property type="entry name" value="N-terminal domain of ligase-like"/>
    <property type="match status" value="2"/>
</dbReference>
<name>A0A2M9Y1L6_9LEPT</name>
<dbReference type="PANTHER" id="PTHR43813:SF1">
    <property type="entry name" value="ACYL-ACTIVATING ENZYME 16, CHLOROPLASTIC-RELATED"/>
    <property type="match status" value="1"/>
</dbReference>
<dbReference type="InterPro" id="IPR052987">
    <property type="entry name" value="Chloroplast_AMP-bd_Enzymes"/>
</dbReference>
<dbReference type="SUPFAM" id="SSF56801">
    <property type="entry name" value="Acetyl-CoA synthetase-like"/>
    <property type="match status" value="1"/>
</dbReference>